<evidence type="ECO:0000313" key="1">
    <source>
        <dbReference type="EMBL" id="KJH46220.1"/>
    </source>
</evidence>
<accession>A0A0D8XNX8</accession>
<proteinExistence type="predicted"/>
<sequence>MDTAPFLQIHCQNTQNVSGVGYVVHPSVVHLVDSYEIPSPCLAKFRLQPRLRKKISIINWYSPTGVANESELDAFHNELGKVMQNEKSSYKLVVGDLNTRMGTMDEKHYRIGKFGLGDRNEGGECLAALLSTACLFHENAFFVKKENRRWT</sequence>
<organism evidence="1 2">
    <name type="scientific">Dictyocaulus viviparus</name>
    <name type="common">Bovine lungworm</name>
    <dbReference type="NCBI Taxonomy" id="29172"/>
    <lineage>
        <taxon>Eukaryota</taxon>
        <taxon>Metazoa</taxon>
        <taxon>Ecdysozoa</taxon>
        <taxon>Nematoda</taxon>
        <taxon>Chromadorea</taxon>
        <taxon>Rhabditida</taxon>
        <taxon>Rhabditina</taxon>
        <taxon>Rhabditomorpha</taxon>
        <taxon>Strongyloidea</taxon>
        <taxon>Metastrongylidae</taxon>
        <taxon>Dictyocaulus</taxon>
    </lineage>
</organism>
<dbReference type="Gene3D" id="3.60.10.10">
    <property type="entry name" value="Endonuclease/exonuclease/phosphatase"/>
    <property type="match status" value="1"/>
</dbReference>
<reference evidence="2" key="2">
    <citation type="journal article" date="2016" name="Sci. Rep.">
        <title>Dictyocaulus viviparus genome, variome and transcriptome elucidate lungworm biology and support future intervention.</title>
        <authorList>
            <person name="McNulty S.N."/>
            <person name="Strube C."/>
            <person name="Rosa B.A."/>
            <person name="Martin J.C."/>
            <person name="Tyagi R."/>
            <person name="Choi Y.J."/>
            <person name="Wang Q."/>
            <person name="Hallsworth Pepin K."/>
            <person name="Zhang X."/>
            <person name="Ozersky P."/>
            <person name="Wilson R.K."/>
            <person name="Sternberg P.W."/>
            <person name="Gasser R.B."/>
            <person name="Mitreva M."/>
        </authorList>
    </citation>
    <scope>NUCLEOTIDE SEQUENCE [LARGE SCALE GENOMIC DNA]</scope>
    <source>
        <strain evidence="2">HannoverDv2000</strain>
    </source>
</reference>
<dbReference type="InterPro" id="IPR036691">
    <property type="entry name" value="Endo/exonu/phosph_ase_sf"/>
</dbReference>
<dbReference type="AlphaFoldDB" id="A0A0D8XNX8"/>
<gene>
    <name evidence="1" type="ORF">DICVIV_07699</name>
</gene>
<name>A0A0D8XNX8_DICVI</name>
<protein>
    <recommendedName>
        <fullName evidence="3">Endonuclease/exonuclease/phosphatase domain-containing protein</fullName>
    </recommendedName>
</protein>
<dbReference type="EMBL" id="KN716363">
    <property type="protein sequence ID" value="KJH46220.1"/>
    <property type="molecule type" value="Genomic_DNA"/>
</dbReference>
<evidence type="ECO:0008006" key="3">
    <source>
        <dbReference type="Google" id="ProtNLM"/>
    </source>
</evidence>
<dbReference type="OrthoDB" id="5854880at2759"/>
<evidence type="ECO:0000313" key="2">
    <source>
        <dbReference type="Proteomes" id="UP000053766"/>
    </source>
</evidence>
<dbReference type="Proteomes" id="UP000053766">
    <property type="component" value="Unassembled WGS sequence"/>
</dbReference>
<reference evidence="1 2" key="1">
    <citation type="submission" date="2013-11" db="EMBL/GenBank/DDBJ databases">
        <title>Draft genome of the bovine lungworm Dictyocaulus viviparus.</title>
        <authorList>
            <person name="Mitreva M."/>
        </authorList>
    </citation>
    <scope>NUCLEOTIDE SEQUENCE [LARGE SCALE GENOMIC DNA]</scope>
    <source>
        <strain evidence="1 2">HannoverDv2000</strain>
    </source>
</reference>
<dbReference type="SUPFAM" id="SSF56219">
    <property type="entry name" value="DNase I-like"/>
    <property type="match status" value="1"/>
</dbReference>
<keyword evidence="2" id="KW-1185">Reference proteome</keyword>